<evidence type="ECO:0000313" key="4">
    <source>
        <dbReference type="EMBL" id="GFE55219.1"/>
    </source>
</evidence>
<dbReference type="PANTHER" id="PTHR15239">
    <property type="entry name" value="NUCLEAR EXPORT MEDIATOR FACTOR NEMF"/>
    <property type="match status" value="1"/>
</dbReference>
<sequence>MRLLHGILSMVVVAALASGAKALFSRRYPSLQFISSVRRHIVVPNGTLSGISHYSISRNATYRVASSKNLEHNEALDRYPVNIERCTDDEYISAFDKIKNDEVILPPSTGNKESISKRLSLDFIMLRRYAEELNAVFANATFMGITHIPTKKPHVEIQTLDAALLHFRGFERGDALCLYYQRDGFPLVPSPAASYIPPSERCLNYVEKVMSGFTGLRVTKIHCPYFFKNVIAIDLRPAHQHLSQEHSGENYRIMFVAQRSGNRMVTTDNNDGIILLTSGTHDEKSGIKDGVGSLFKVPSSNKNTPDPSQPYANFLELFSGKEHMSLLKAMVLTYEGISAQRVTLLAEKAGIDSTRHISKIDNMADFYECYIRWLRSPDGSMEQLHLVTPQKDEGDKHRCSNQDEALDLESTDGNGQAGSISGNPFKEGDLTDKVDIGRHKTLMEYVFWQWGLNVPVYAHNRLAEDSRVLIDKTLERLGAIRDQCIGDEQQAERLAKVQERIGSISEYSRSLQNVMKWKLPEQFDLVKTIYEQVYDLGDLTGYRRKGRLKQTERERLKDKGTGERNVPHGKPKEVNLFKGILVIKMNPGDPNTPLIIVGRNAEQNERITHEISRPGDIWFHTKDCPGSHVLLRRYANSKESIQVAADIATYYSKARSLEAAPVISTTIDNVRKCPGAQIGAVLVNNYDTLNGYPTKGGEYVKAHRESLK</sequence>
<feature type="signal peptide" evidence="2">
    <location>
        <begin position="1"/>
        <end position="22"/>
    </location>
</feature>
<evidence type="ECO:0000256" key="2">
    <source>
        <dbReference type="SAM" id="SignalP"/>
    </source>
</evidence>
<proteinExistence type="predicted"/>
<feature type="domain" description="NFACT RNA-binding" evidence="3">
    <location>
        <begin position="593"/>
        <end position="675"/>
    </location>
</feature>
<dbReference type="AlphaFoldDB" id="A0A9W5TBJ4"/>
<gene>
    <name evidence="4" type="ORF">BaOVIS_026230</name>
</gene>
<evidence type="ECO:0000259" key="3">
    <source>
        <dbReference type="Pfam" id="PF05670"/>
    </source>
</evidence>
<dbReference type="PANTHER" id="PTHR15239:SF6">
    <property type="entry name" value="RIBOSOME QUALITY CONTROL COMPLEX SUBUNIT NEMF"/>
    <property type="match status" value="1"/>
</dbReference>
<keyword evidence="2" id="KW-0732">Signal</keyword>
<reference evidence="4" key="1">
    <citation type="submission" date="2019-12" db="EMBL/GenBank/DDBJ databases">
        <title>Genome sequence of Babesia ovis.</title>
        <authorList>
            <person name="Yamagishi J."/>
            <person name="Sevinc F."/>
            <person name="Xuan X."/>
        </authorList>
    </citation>
    <scope>NUCLEOTIDE SEQUENCE</scope>
    <source>
        <strain evidence="4">Selcuk</strain>
    </source>
</reference>
<dbReference type="GO" id="GO:0043023">
    <property type="term" value="F:ribosomal large subunit binding"/>
    <property type="evidence" value="ECO:0007669"/>
    <property type="project" value="TreeGrafter"/>
</dbReference>
<dbReference type="EMBL" id="BLIY01000017">
    <property type="protein sequence ID" value="GFE55219.1"/>
    <property type="molecule type" value="Genomic_DNA"/>
</dbReference>
<dbReference type="GO" id="GO:0072344">
    <property type="term" value="P:rescue of stalled ribosome"/>
    <property type="evidence" value="ECO:0007669"/>
    <property type="project" value="TreeGrafter"/>
</dbReference>
<keyword evidence="5" id="KW-1185">Reference proteome</keyword>
<organism evidence="4 5">
    <name type="scientific">Babesia ovis</name>
    <dbReference type="NCBI Taxonomy" id="5869"/>
    <lineage>
        <taxon>Eukaryota</taxon>
        <taxon>Sar</taxon>
        <taxon>Alveolata</taxon>
        <taxon>Apicomplexa</taxon>
        <taxon>Aconoidasida</taxon>
        <taxon>Piroplasmida</taxon>
        <taxon>Babesiidae</taxon>
        <taxon>Babesia</taxon>
    </lineage>
</organism>
<feature type="region of interest" description="Disordered" evidence="1">
    <location>
        <begin position="407"/>
        <end position="426"/>
    </location>
</feature>
<dbReference type="InterPro" id="IPR051608">
    <property type="entry name" value="RQC_Subunit_NEMF"/>
</dbReference>
<name>A0A9W5TBJ4_BABOV</name>
<evidence type="ECO:0000313" key="5">
    <source>
        <dbReference type="Proteomes" id="UP001057455"/>
    </source>
</evidence>
<dbReference type="InterPro" id="IPR008532">
    <property type="entry name" value="NFACT_RNA-bd"/>
</dbReference>
<evidence type="ECO:0000256" key="1">
    <source>
        <dbReference type="SAM" id="MobiDB-lite"/>
    </source>
</evidence>
<dbReference type="Proteomes" id="UP001057455">
    <property type="component" value="Unassembled WGS sequence"/>
</dbReference>
<accession>A0A9W5TBJ4</accession>
<feature type="compositionally biased region" description="Polar residues" evidence="1">
    <location>
        <begin position="411"/>
        <end position="422"/>
    </location>
</feature>
<feature type="chain" id="PRO_5040932261" evidence="2">
    <location>
        <begin position="23"/>
        <end position="708"/>
    </location>
</feature>
<dbReference type="OrthoDB" id="436717at2759"/>
<comment type="caution">
    <text evidence="4">The sequence shown here is derived from an EMBL/GenBank/DDBJ whole genome shotgun (WGS) entry which is preliminary data.</text>
</comment>
<dbReference type="GO" id="GO:0000049">
    <property type="term" value="F:tRNA binding"/>
    <property type="evidence" value="ECO:0007669"/>
    <property type="project" value="TreeGrafter"/>
</dbReference>
<dbReference type="GO" id="GO:1990112">
    <property type="term" value="C:RQC complex"/>
    <property type="evidence" value="ECO:0007669"/>
    <property type="project" value="TreeGrafter"/>
</dbReference>
<protein>
    <submittedName>
        <fullName evidence="4">Fibronectin-binding A domain, putative</fullName>
    </submittedName>
</protein>
<dbReference type="Pfam" id="PF05670">
    <property type="entry name" value="NFACT-R_1"/>
    <property type="match status" value="1"/>
</dbReference>